<evidence type="ECO:0000313" key="3">
    <source>
        <dbReference type="Proteomes" id="UP000077271"/>
    </source>
</evidence>
<evidence type="ECO:0000256" key="1">
    <source>
        <dbReference type="SAM" id="MobiDB-lite"/>
    </source>
</evidence>
<dbReference type="OrthoDB" id="2885789at2"/>
<proteinExistence type="predicted"/>
<dbReference type="Gene3D" id="1.10.1220.10">
    <property type="entry name" value="Met repressor-like"/>
    <property type="match status" value="1"/>
</dbReference>
<organism evidence="2 3">
    <name type="scientific">Domibacillus aminovorans</name>
    <dbReference type="NCBI Taxonomy" id="29332"/>
    <lineage>
        <taxon>Bacteria</taxon>
        <taxon>Bacillati</taxon>
        <taxon>Bacillota</taxon>
        <taxon>Bacilli</taxon>
        <taxon>Bacillales</taxon>
        <taxon>Bacillaceae</taxon>
        <taxon>Domibacillus</taxon>
    </lineage>
</organism>
<comment type="caution">
    <text evidence="2">The sequence shown here is derived from an EMBL/GenBank/DDBJ whole genome shotgun (WGS) entry which is preliminary data.</text>
</comment>
<accession>A0A177KUC2</accession>
<dbReference type="Proteomes" id="UP000077271">
    <property type="component" value="Unassembled WGS sequence"/>
</dbReference>
<reference evidence="2 3" key="1">
    <citation type="submission" date="2016-01" db="EMBL/GenBank/DDBJ databases">
        <title>Investigation of taxonomic status of Bacillus aminovorans.</title>
        <authorList>
            <person name="Verma A."/>
            <person name="Pal Y."/>
            <person name="Krishnamurthi S."/>
        </authorList>
    </citation>
    <scope>NUCLEOTIDE SEQUENCE [LARGE SCALE GENOMIC DNA]</scope>
    <source>
        <strain evidence="2 3">DSM 4337</strain>
    </source>
</reference>
<gene>
    <name evidence="2" type="ORF">AWH48_19545</name>
</gene>
<dbReference type="GO" id="GO:0006355">
    <property type="term" value="P:regulation of DNA-templated transcription"/>
    <property type="evidence" value="ECO:0007669"/>
    <property type="project" value="InterPro"/>
</dbReference>
<dbReference type="EMBL" id="LQWZ01000016">
    <property type="protein sequence ID" value="OAH56969.1"/>
    <property type="molecule type" value="Genomic_DNA"/>
</dbReference>
<protein>
    <submittedName>
        <fullName evidence="2">Uncharacterized protein</fullName>
    </submittedName>
</protein>
<evidence type="ECO:0000313" key="2">
    <source>
        <dbReference type="EMBL" id="OAH56969.1"/>
    </source>
</evidence>
<dbReference type="InterPro" id="IPR010985">
    <property type="entry name" value="Ribbon_hlx_hlx"/>
</dbReference>
<dbReference type="SUPFAM" id="SSF47598">
    <property type="entry name" value="Ribbon-helix-helix"/>
    <property type="match status" value="1"/>
</dbReference>
<name>A0A177KUC2_9BACI</name>
<feature type="region of interest" description="Disordered" evidence="1">
    <location>
        <begin position="28"/>
        <end position="55"/>
    </location>
</feature>
<sequence length="99" mass="11789">MSKINEIKNLKRLQSVITPAQALAETVEKEENNVSSNEEIKIETKQTRKEEKKVERKRVSFDIRTDLHKELKLQSLMQEKNIYIMIEEALEQYLKQEKN</sequence>
<dbReference type="AlphaFoldDB" id="A0A177KUC2"/>
<dbReference type="RefSeq" id="WP_063974858.1">
    <property type="nucleotide sequence ID" value="NZ_LQWZ01000016.1"/>
</dbReference>
<dbReference type="InterPro" id="IPR013321">
    <property type="entry name" value="Arc_rbn_hlx_hlx"/>
</dbReference>